<dbReference type="NCBIfam" id="TIGR01444">
    <property type="entry name" value="fkbM_fam"/>
    <property type="match status" value="1"/>
</dbReference>
<evidence type="ECO:0000313" key="3">
    <source>
        <dbReference type="Proteomes" id="UP000032336"/>
    </source>
</evidence>
<dbReference type="InterPro" id="IPR052514">
    <property type="entry name" value="SAM-dependent_MTase"/>
</dbReference>
<organism evidence="2 3">
    <name type="scientific">Ferrimicrobium acidiphilum DSM 19497</name>
    <dbReference type="NCBI Taxonomy" id="1121877"/>
    <lineage>
        <taxon>Bacteria</taxon>
        <taxon>Bacillati</taxon>
        <taxon>Actinomycetota</taxon>
        <taxon>Acidimicrobiia</taxon>
        <taxon>Acidimicrobiales</taxon>
        <taxon>Acidimicrobiaceae</taxon>
        <taxon>Ferrimicrobium</taxon>
    </lineage>
</organism>
<protein>
    <submittedName>
        <fullName evidence="2">2-O-methyltransferase NoeI</fullName>
        <ecNumber evidence="2">2.1.1.-</ecNumber>
    </submittedName>
</protein>
<proteinExistence type="predicted"/>
<dbReference type="Pfam" id="PF05050">
    <property type="entry name" value="Methyltransf_21"/>
    <property type="match status" value="1"/>
</dbReference>
<sequence length="236" mass="25499">MLLGLGRGKSFPLSLGEARINIQSVSDLGTLQSCIIDINEELMIPPLLGHTPFLVDVGANIGQWTASVKLFLPDAQVLAVEPDPRSFDRLKSNVSNLSGVECINCAAGSEPGYAPLYRQPLSTMSTLQPSSGDALDDVLEVLIQPLDDLLQEADNIDLLKIDVEGSELDVLRGCKRSLEHSALLLVEISLARGSTNGINFLAELKQLQPKARIIKFGRPLGHRSQPLCQDVLLALN</sequence>
<comment type="caution">
    <text evidence="2">The sequence shown here is derived from an EMBL/GenBank/DDBJ whole genome shotgun (WGS) entry which is preliminary data.</text>
</comment>
<reference evidence="2 3" key="1">
    <citation type="submission" date="2015-01" db="EMBL/GenBank/DDBJ databases">
        <title>Draft genome of the acidophilic iron oxidizer Ferrimicrobium acidiphilum strain T23.</title>
        <authorList>
            <person name="Poehlein A."/>
            <person name="Eisen S."/>
            <person name="Schloemann M."/>
            <person name="Johnson B.D."/>
            <person name="Daniel R."/>
            <person name="Muehling M."/>
        </authorList>
    </citation>
    <scope>NUCLEOTIDE SEQUENCE [LARGE SCALE GENOMIC DNA]</scope>
    <source>
        <strain evidence="2 3">T23</strain>
    </source>
</reference>
<keyword evidence="2" id="KW-0808">Transferase</keyword>
<dbReference type="Gene3D" id="3.40.50.150">
    <property type="entry name" value="Vaccinia Virus protein VP39"/>
    <property type="match status" value="1"/>
</dbReference>
<keyword evidence="3" id="KW-1185">Reference proteome</keyword>
<dbReference type="Proteomes" id="UP000032336">
    <property type="component" value="Unassembled WGS sequence"/>
</dbReference>
<dbReference type="EMBL" id="JXUW01000036">
    <property type="protein sequence ID" value="KJE75574.1"/>
    <property type="molecule type" value="Genomic_DNA"/>
</dbReference>
<evidence type="ECO:0000259" key="1">
    <source>
        <dbReference type="Pfam" id="PF05050"/>
    </source>
</evidence>
<dbReference type="PANTHER" id="PTHR34203:SF15">
    <property type="entry name" value="SLL1173 PROTEIN"/>
    <property type="match status" value="1"/>
</dbReference>
<dbReference type="PATRIC" id="fig|1121877.4.peg.3041"/>
<name>A0A0D8FRH7_9ACTN</name>
<feature type="domain" description="Methyltransferase FkbM" evidence="1">
    <location>
        <begin position="56"/>
        <end position="192"/>
    </location>
</feature>
<dbReference type="GO" id="GO:0008168">
    <property type="term" value="F:methyltransferase activity"/>
    <property type="evidence" value="ECO:0007669"/>
    <property type="project" value="UniProtKB-KW"/>
</dbReference>
<accession>A0A0D8FRH7</accession>
<dbReference type="InterPro" id="IPR029063">
    <property type="entry name" value="SAM-dependent_MTases_sf"/>
</dbReference>
<gene>
    <name evidence="2" type="primary">noeI</name>
    <name evidence="2" type="ORF">FEAC_27150</name>
</gene>
<dbReference type="InterPro" id="IPR006342">
    <property type="entry name" value="FkbM_mtfrase"/>
</dbReference>
<evidence type="ECO:0000313" key="2">
    <source>
        <dbReference type="EMBL" id="KJE75574.1"/>
    </source>
</evidence>
<dbReference type="AlphaFoldDB" id="A0A0D8FRH7"/>
<dbReference type="EC" id="2.1.1.-" evidence="2"/>
<dbReference type="STRING" id="1121877.FEAC_27150"/>
<dbReference type="SUPFAM" id="SSF53335">
    <property type="entry name" value="S-adenosyl-L-methionine-dependent methyltransferases"/>
    <property type="match status" value="1"/>
</dbReference>
<dbReference type="GO" id="GO:0032259">
    <property type="term" value="P:methylation"/>
    <property type="evidence" value="ECO:0007669"/>
    <property type="project" value="UniProtKB-KW"/>
</dbReference>
<dbReference type="PANTHER" id="PTHR34203">
    <property type="entry name" value="METHYLTRANSFERASE, FKBM FAMILY PROTEIN"/>
    <property type="match status" value="1"/>
</dbReference>
<keyword evidence="2" id="KW-0489">Methyltransferase</keyword>